<dbReference type="AlphaFoldDB" id="A0A3A1U3B3"/>
<evidence type="ECO:0008006" key="5">
    <source>
        <dbReference type="Google" id="ProtNLM"/>
    </source>
</evidence>
<evidence type="ECO:0000256" key="1">
    <source>
        <dbReference type="SAM" id="MobiDB-lite"/>
    </source>
</evidence>
<evidence type="ECO:0000256" key="2">
    <source>
        <dbReference type="SAM" id="SignalP"/>
    </source>
</evidence>
<proteinExistence type="predicted"/>
<dbReference type="Proteomes" id="UP000265742">
    <property type="component" value="Unassembled WGS sequence"/>
</dbReference>
<feature type="region of interest" description="Disordered" evidence="1">
    <location>
        <begin position="140"/>
        <end position="164"/>
    </location>
</feature>
<feature type="chain" id="PRO_5017369512" description="META domain-containing protein" evidence="2">
    <location>
        <begin position="25"/>
        <end position="280"/>
    </location>
</feature>
<accession>A0A3A1U3B3</accession>
<keyword evidence="2" id="KW-0732">Signal</keyword>
<keyword evidence="4" id="KW-1185">Reference proteome</keyword>
<dbReference type="OrthoDB" id="4990393at2"/>
<gene>
    <name evidence="3" type="ORF">D1781_05280</name>
</gene>
<reference evidence="4" key="1">
    <citation type="submission" date="2018-09" db="EMBL/GenBank/DDBJ databases">
        <authorList>
            <person name="Kim I."/>
        </authorList>
    </citation>
    <scope>NUCLEOTIDE SEQUENCE [LARGE SCALE GENOMIC DNA]</scope>
    <source>
        <strain evidence="4">DD4a</strain>
    </source>
</reference>
<feature type="compositionally biased region" description="Low complexity" evidence="1">
    <location>
        <begin position="144"/>
        <end position="164"/>
    </location>
</feature>
<name>A0A3A1U3B3_9MICO</name>
<sequence>MRIPAVALAAACLAVLPLTGCASAGGVATPASAGAPSSAGPTTAASPAASGAAADLAGTTWRVREVDGETVRFDGTSVTVTAGDRSSTAAWTAQGDEVLVAPASASLAGGAPAAWLTEATRVARDGDGWALADASGRVTARLDPTGSASPAPTTPTTLLETAAPRSGVVDRPASALEGRWVVAGQAKAAITFTNGTWVATADCRSGAIGSRGAYRVLPGGRLLVLRTATPIRGCPVFDGAPPVRAGAITGIARAASFRIADGVLTLFDRAGTTLGALSRP</sequence>
<feature type="signal peptide" evidence="2">
    <location>
        <begin position="1"/>
        <end position="24"/>
    </location>
</feature>
<protein>
    <recommendedName>
        <fullName evidence="5">META domain-containing protein</fullName>
    </recommendedName>
</protein>
<evidence type="ECO:0000313" key="3">
    <source>
        <dbReference type="EMBL" id="RIX30810.1"/>
    </source>
</evidence>
<dbReference type="RefSeq" id="WP_119481172.1">
    <property type="nucleotide sequence ID" value="NZ_QXTG01000001.1"/>
</dbReference>
<comment type="caution">
    <text evidence="3">The sequence shown here is derived from an EMBL/GenBank/DDBJ whole genome shotgun (WGS) entry which is preliminary data.</text>
</comment>
<feature type="region of interest" description="Disordered" evidence="1">
    <location>
        <begin position="29"/>
        <end position="51"/>
    </location>
</feature>
<dbReference type="EMBL" id="QXTG01000001">
    <property type="protein sequence ID" value="RIX30810.1"/>
    <property type="molecule type" value="Genomic_DNA"/>
</dbReference>
<organism evidence="3 4">
    <name type="scientific">Amnibacterium setariae</name>
    <dbReference type="NCBI Taxonomy" id="2306585"/>
    <lineage>
        <taxon>Bacteria</taxon>
        <taxon>Bacillati</taxon>
        <taxon>Actinomycetota</taxon>
        <taxon>Actinomycetes</taxon>
        <taxon>Micrococcales</taxon>
        <taxon>Microbacteriaceae</taxon>
        <taxon>Amnibacterium</taxon>
    </lineage>
</organism>
<evidence type="ECO:0000313" key="4">
    <source>
        <dbReference type="Proteomes" id="UP000265742"/>
    </source>
</evidence>